<evidence type="ECO:0000313" key="3">
    <source>
        <dbReference type="Proteomes" id="UP000483362"/>
    </source>
</evidence>
<comment type="caution">
    <text evidence="2">The sequence shown here is derived from an EMBL/GenBank/DDBJ whole genome shotgun (WGS) entry which is preliminary data.</text>
</comment>
<organism evidence="2 3">
    <name type="scientific">Sodaliphilus pleomorphus</name>
    <dbReference type="NCBI Taxonomy" id="2606626"/>
    <lineage>
        <taxon>Bacteria</taxon>
        <taxon>Pseudomonadati</taxon>
        <taxon>Bacteroidota</taxon>
        <taxon>Bacteroidia</taxon>
        <taxon>Bacteroidales</taxon>
        <taxon>Muribaculaceae</taxon>
        <taxon>Sodaliphilus</taxon>
    </lineage>
</organism>
<dbReference type="Proteomes" id="UP000483362">
    <property type="component" value="Unassembled WGS sequence"/>
</dbReference>
<proteinExistence type="predicted"/>
<protein>
    <submittedName>
        <fullName evidence="2">CHAT domain-containing protein</fullName>
    </submittedName>
</protein>
<feature type="domain" description="CHAT" evidence="1">
    <location>
        <begin position="204"/>
        <end position="520"/>
    </location>
</feature>
<sequence>MAISVAARAGAGIDERLAQPWWQGLRVKADSLVNFFQDRLLLVDPRTERGATLFHDYFDCVRVALSLPYDLNDLREEATWNSYLAYMMTYFYVCCDSMPGRTAEAYDNLLARKNFFFLHSGKKMLLATSWQQVAQRLAPHEAAVELNDMKDEFLVVKHGYNEPHSIEVDSLLRAEITQGLADEPLAIDRLYAHDGPLGRLGALLAPELRDVTTLYISGNFMYNQINFGAIPVGGGLTLADKCEVHQVLSTAAAGIASARPGKISSAALFGGIDYESTQSGSEATAVHNVPWNTRRGVPRDLRNGYGPLLHSRAEVLAADSVLTSSHIPTQVFLGSRATEQAVCQLDGRAPSLLHFSTHGFMLAPLYTDSATLALDPCETRYLSALSQSGLLFAGANVTWRGQRHSLRGYDGILTSGELMRMDLSRCRLALLPACRGALGENTNLTGMPFGVAYALKMAGVDQVLCSLWSVDDAATCVYMKHFYHYLTQVGNPAAALKLTVARMKRDGYISPYYWASFILVE</sequence>
<evidence type="ECO:0000259" key="1">
    <source>
        <dbReference type="Pfam" id="PF12770"/>
    </source>
</evidence>
<keyword evidence="3" id="KW-1185">Reference proteome</keyword>
<reference evidence="2 3" key="1">
    <citation type="submission" date="2019-08" db="EMBL/GenBank/DDBJ databases">
        <title>In-depth cultivation of the pig gut microbiome towards novel bacterial diversity and tailored functional studies.</title>
        <authorList>
            <person name="Wylensek D."/>
            <person name="Hitch T.C.A."/>
            <person name="Clavel T."/>
        </authorList>
    </citation>
    <scope>NUCLEOTIDE SEQUENCE [LARGE SCALE GENOMIC DNA]</scope>
    <source>
        <strain evidence="2 3">Oil-RF-744-WCA-WT-10</strain>
    </source>
</reference>
<gene>
    <name evidence="2" type="ORF">FYJ29_10750</name>
</gene>
<evidence type="ECO:0000313" key="2">
    <source>
        <dbReference type="EMBL" id="MSS18234.1"/>
    </source>
</evidence>
<accession>A0A6L5XFC9</accession>
<dbReference type="EMBL" id="VULT01000018">
    <property type="protein sequence ID" value="MSS18234.1"/>
    <property type="molecule type" value="Genomic_DNA"/>
</dbReference>
<dbReference type="AlphaFoldDB" id="A0A6L5XFC9"/>
<name>A0A6L5XFC9_9BACT</name>
<dbReference type="InterPro" id="IPR024983">
    <property type="entry name" value="CHAT_dom"/>
</dbReference>
<dbReference type="Pfam" id="PF12770">
    <property type="entry name" value="CHAT"/>
    <property type="match status" value="1"/>
</dbReference>